<feature type="transmembrane region" description="Helical" evidence="1">
    <location>
        <begin position="36"/>
        <end position="57"/>
    </location>
</feature>
<dbReference type="Proteomes" id="UP001285441">
    <property type="component" value="Unassembled WGS sequence"/>
</dbReference>
<reference evidence="3" key="2">
    <citation type="submission" date="2023-06" db="EMBL/GenBank/DDBJ databases">
        <authorList>
            <consortium name="Lawrence Berkeley National Laboratory"/>
            <person name="Haridas S."/>
            <person name="Hensen N."/>
            <person name="Bonometti L."/>
            <person name="Westerberg I."/>
            <person name="Brannstrom I.O."/>
            <person name="Guillou S."/>
            <person name="Cros-Aarteil S."/>
            <person name="Calhoun S."/>
            <person name="Kuo A."/>
            <person name="Mondo S."/>
            <person name="Pangilinan J."/>
            <person name="Riley R."/>
            <person name="LaButti K."/>
            <person name="Andreopoulos B."/>
            <person name="Lipzen A."/>
            <person name="Chen C."/>
            <person name="Yanf M."/>
            <person name="Daum C."/>
            <person name="Ng V."/>
            <person name="Clum A."/>
            <person name="Steindorff A."/>
            <person name="Ohm R."/>
            <person name="Martin F."/>
            <person name="Silar P."/>
            <person name="Natvig D."/>
            <person name="Lalanne C."/>
            <person name="Gautier V."/>
            <person name="Ament-velasquez S.L."/>
            <person name="Kruys A."/>
            <person name="Hutchinson M.I."/>
            <person name="Powell A.J."/>
            <person name="Barry K."/>
            <person name="Miller A.N."/>
            <person name="Grigoriev I.V."/>
            <person name="Debuchy R."/>
            <person name="Gladieux P."/>
            <person name="Thoren M.H."/>
            <person name="Johannesson H."/>
        </authorList>
    </citation>
    <scope>NUCLEOTIDE SEQUENCE</scope>
    <source>
        <strain evidence="3">CBS 232.78</strain>
    </source>
</reference>
<comment type="caution">
    <text evidence="3">The sequence shown here is derived from an EMBL/GenBank/DDBJ whole genome shotgun (WGS) entry which is preliminary data.</text>
</comment>
<dbReference type="EMBL" id="JAULSW010000010">
    <property type="protein sequence ID" value="KAK3368659.1"/>
    <property type="molecule type" value="Genomic_DNA"/>
</dbReference>
<gene>
    <name evidence="3" type="ORF">B0H63DRAFT_79088</name>
</gene>
<feature type="transmembrane region" description="Helical" evidence="1">
    <location>
        <begin position="154"/>
        <end position="173"/>
    </location>
</feature>
<evidence type="ECO:0000256" key="1">
    <source>
        <dbReference type="SAM" id="Phobius"/>
    </source>
</evidence>
<proteinExistence type="predicted"/>
<feature type="transmembrane region" description="Helical" evidence="1">
    <location>
        <begin position="115"/>
        <end position="134"/>
    </location>
</feature>
<feature type="transmembrane region" description="Helical" evidence="1">
    <location>
        <begin position="77"/>
        <end position="103"/>
    </location>
</feature>
<organism evidence="3 4">
    <name type="scientific">Podospora didyma</name>
    <dbReference type="NCBI Taxonomy" id="330526"/>
    <lineage>
        <taxon>Eukaryota</taxon>
        <taxon>Fungi</taxon>
        <taxon>Dikarya</taxon>
        <taxon>Ascomycota</taxon>
        <taxon>Pezizomycotina</taxon>
        <taxon>Sordariomycetes</taxon>
        <taxon>Sordariomycetidae</taxon>
        <taxon>Sordariales</taxon>
        <taxon>Podosporaceae</taxon>
        <taxon>Podospora</taxon>
    </lineage>
</organism>
<feature type="domain" description="DUF7704" evidence="2">
    <location>
        <begin position="33"/>
        <end position="169"/>
    </location>
</feature>
<accession>A0AAE0K283</accession>
<evidence type="ECO:0000313" key="3">
    <source>
        <dbReference type="EMBL" id="KAK3368659.1"/>
    </source>
</evidence>
<reference evidence="3" key="1">
    <citation type="journal article" date="2023" name="Mol. Phylogenet. Evol.">
        <title>Genome-scale phylogeny and comparative genomics of the fungal order Sordariales.</title>
        <authorList>
            <person name="Hensen N."/>
            <person name="Bonometti L."/>
            <person name="Westerberg I."/>
            <person name="Brannstrom I.O."/>
            <person name="Guillou S."/>
            <person name="Cros-Aarteil S."/>
            <person name="Calhoun S."/>
            <person name="Haridas S."/>
            <person name="Kuo A."/>
            <person name="Mondo S."/>
            <person name="Pangilinan J."/>
            <person name="Riley R."/>
            <person name="LaButti K."/>
            <person name="Andreopoulos B."/>
            <person name="Lipzen A."/>
            <person name="Chen C."/>
            <person name="Yan M."/>
            <person name="Daum C."/>
            <person name="Ng V."/>
            <person name="Clum A."/>
            <person name="Steindorff A."/>
            <person name="Ohm R.A."/>
            <person name="Martin F."/>
            <person name="Silar P."/>
            <person name="Natvig D.O."/>
            <person name="Lalanne C."/>
            <person name="Gautier V."/>
            <person name="Ament-Velasquez S.L."/>
            <person name="Kruys A."/>
            <person name="Hutchinson M.I."/>
            <person name="Powell A.J."/>
            <person name="Barry K."/>
            <person name="Miller A.N."/>
            <person name="Grigoriev I.V."/>
            <person name="Debuchy R."/>
            <person name="Gladieux P."/>
            <person name="Hiltunen Thoren M."/>
            <person name="Johannesson H."/>
        </authorList>
    </citation>
    <scope>NUCLEOTIDE SEQUENCE</scope>
    <source>
        <strain evidence="3">CBS 232.78</strain>
    </source>
</reference>
<keyword evidence="1" id="KW-0472">Membrane</keyword>
<dbReference type="InterPro" id="IPR056121">
    <property type="entry name" value="DUF7704"/>
</dbReference>
<dbReference type="PANTHER" id="PTHR37019">
    <property type="entry name" value="CHROMOSOME 1, WHOLE GENOME SHOTGUN SEQUENCE"/>
    <property type="match status" value="1"/>
</dbReference>
<dbReference type="AlphaFoldDB" id="A0AAE0K283"/>
<evidence type="ECO:0000313" key="4">
    <source>
        <dbReference type="Proteomes" id="UP001285441"/>
    </source>
</evidence>
<sequence>MASQQPSMASEAAASSASKALTIPTATVTTGFALPFVYRLFFFFIEPVSALVGAYYANYAKLEYLRLTHASSVPSPIPVGTSIVMSQLANMYLLFAINEWLVLRSTNDLRVWKRVLFCLLIGDIGHLYTVRELGPQIYWSVTKWNAIDWGNIPFVYLGASLRMAFLANVGLGVKSRKLKRNE</sequence>
<protein>
    <recommendedName>
        <fullName evidence="2">DUF7704 domain-containing protein</fullName>
    </recommendedName>
</protein>
<keyword evidence="1" id="KW-1133">Transmembrane helix</keyword>
<dbReference type="Pfam" id="PF24803">
    <property type="entry name" value="DUF7704"/>
    <property type="match status" value="1"/>
</dbReference>
<keyword evidence="4" id="KW-1185">Reference proteome</keyword>
<dbReference type="PANTHER" id="PTHR37019:SF1">
    <property type="entry name" value="EXPERA DOMAIN-CONTAINING PROTEIN"/>
    <property type="match status" value="1"/>
</dbReference>
<evidence type="ECO:0000259" key="2">
    <source>
        <dbReference type="Pfam" id="PF24803"/>
    </source>
</evidence>
<name>A0AAE0K283_9PEZI</name>
<keyword evidence="1" id="KW-0812">Transmembrane</keyword>